<keyword evidence="1" id="KW-0812">Transmembrane</keyword>
<dbReference type="InterPro" id="IPR038088">
    <property type="entry name" value="DELLA_N_sf"/>
</dbReference>
<protein>
    <recommendedName>
        <fullName evidence="2">Transcriptional factor DELLA N-terminal domain-containing protein</fullName>
    </recommendedName>
</protein>
<sequence length="198" mass="22584">MMKRRHQETSVEEAHSMGKNLEDDNMDDFLTVLGYKVRFSVADVAQNLEQLEMVLSNVDVFVFNALNNTIHYNPSDLSGWAETMLSELNYFSPSPHSDLTVMCNLRPEDDECCSTSSKRIQRIGTWCESHRSEQRVNSSRVHLLPPLFPLFPSLLSLLHLLPSLFRLSLLCAISLLPISLSLQLSFLRRSLCVVKKKT</sequence>
<evidence type="ECO:0000313" key="3">
    <source>
        <dbReference type="EMBL" id="KAF3565145.1"/>
    </source>
</evidence>
<dbReference type="Pfam" id="PF12041">
    <property type="entry name" value="DELLA"/>
    <property type="match status" value="1"/>
</dbReference>
<evidence type="ECO:0000313" key="4">
    <source>
        <dbReference type="Proteomes" id="UP000266723"/>
    </source>
</evidence>
<dbReference type="Proteomes" id="UP000266723">
    <property type="component" value="Unassembled WGS sequence"/>
</dbReference>
<dbReference type="InterPro" id="IPR021914">
    <property type="entry name" value="TF_DELLA_N"/>
</dbReference>
<organism evidence="3 4">
    <name type="scientific">Brassica cretica</name>
    <name type="common">Mustard</name>
    <dbReference type="NCBI Taxonomy" id="69181"/>
    <lineage>
        <taxon>Eukaryota</taxon>
        <taxon>Viridiplantae</taxon>
        <taxon>Streptophyta</taxon>
        <taxon>Embryophyta</taxon>
        <taxon>Tracheophyta</taxon>
        <taxon>Spermatophyta</taxon>
        <taxon>Magnoliopsida</taxon>
        <taxon>eudicotyledons</taxon>
        <taxon>Gunneridae</taxon>
        <taxon>Pentapetalae</taxon>
        <taxon>rosids</taxon>
        <taxon>malvids</taxon>
        <taxon>Brassicales</taxon>
        <taxon>Brassicaceae</taxon>
        <taxon>Brassiceae</taxon>
        <taxon>Brassica</taxon>
    </lineage>
</organism>
<dbReference type="SMART" id="SM01129">
    <property type="entry name" value="DELLA"/>
    <property type="match status" value="1"/>
</dbReference>
<keyword evidence="4" id="KW-1185">Reference proteome</keyword>
<comment type="caution">
    <text evidence="3">The sequence shown here is derived from an EMBL/GenBank/DDBJ whole genome shotgun (WGS) entry which is preliminary data.</text>
</comment>
<feature type="transmembrane region" description="Helical" evidence="1">
    <location>
        <begin position="167"/>
        <end position="187"/>
    </location>
</feature>
<proteinExistence type="predicted"/>
<evidence type="ECO:0000256" key="1">
    <source>
        <dbReference type="SAM" id="Phobius"/>
    </source>
</evidence>
<reference evidence="3 4" key="1">
    <citation type="journal article" date="2020" name="BMC Genomics">
        <title>Intraspecific diversification of the crop wild relative Brassica cretica Lam. using demographic model selection.</title>
        <authorList>
            <person name="Kioukis A."/>
            <person name="Michalopoulou V.A."/>
            <person name="Briers L."/>
            <person name="Pirintsos S."/>
            <person name="Studholme D.J."/>
            <person name="Pavlidis P."/>
            <person name="Sarris P.F."/>
        </authorList>
    </citation>
    <scope>NUCLEOTIDE SEQUENCE [LARGE SCALE GENOMIC DNA]</scope>
    <source>
        <strain evidence="4">cv. PFS-1207/04</strain>
    </source>
</reference>
<accession>A0ABQ7D152</accession>
<feature type="domain" description="Transcriptional factor DELLA N-terminal" evidence="2">
    <location>
        <begin position="27"/>
        <end position="91"/>
    </location>
</feature>
<keyword evidence="1" id="KW-1133">Transmembrane helix</keyword>
<evidence type="ECO:0000259" key="2">
    <source>
        <dbReference type="Pfam" id="PF12041"/>
    </source>
</evidence>
<keyword evidence="1" id="KW-0472">Membrane</keyword>
<name>A0ABQ7D152_BRACR</name>
<dbReference type="Gene3D" id="1.10.10.1290">
    <property type="entry name" value="Transcriptional regulator DELLA, N-terminal domain"/>
    <property type="match status" value="1"/>
</dbReference>
<gene>
    <name evidence="3" type="ORF">DY000_02013510</name>
</gene>
<feature type="transmembrane region" description="Helical" evidence="1">
    <location>
        <begin position="141"/>
        <end position="161"/>
    </location>
</feature>
<dbReference type="EMBL" id="QGKV02000759">
    <property type="protein sequence ID" value="KAF3565145.1"/>
    <property type="molecule type" value="Genomic_DNA"/>
</dbReference>